<reference evidence="1 2" key="1">
    <citation type="submission" date="2014-07" db="EMBL/GenBank/DDBJ databases">
        <title>Methanogenic archaea and the global carbon cycle.</title>
        <authorList>
            <person name="Henriksen J.R."/>
            <person name="Luke J."/>
            <person name="Reinhart S."/>
            <person name="Benedict M.N."/>
            <person name="Youngblut N.D."/>
            <person name="Metcalf M.E."/>
            <person name="Whitaker R.J."/>
            <person name="Metcalf W.W."/>
        </authorList>
    </citation>
    <scope>NUCLEOTIDE SEQUENCE [LARGE SCALE GENOMIC DNA]</scope>
    <source>
        <strain evidence="1 2">Z-761</strain>
    </source>
</reference>
<protein>
    <submittedName>
        <fullName evidence="1">Putative aminopeptidase</fullName>
    </submittedName>
</protein>
<evidence type="ECO:0000313" key="1">
    <source>
        <dbReference type="EMBL" id="AKB45494.1"/>
    </source>
</evidence>
<dbReference type="PATRIC" id="fig|1434123.4.peg.3958"/>
<dbReference type="Proteomes" id="UP000033096">
    <property type="component" value="Chromosome"/>
</dbReference>
<dbReference type="AlphaFoldDB" id="A0A0E3Q8R4"/>
<sequence length="52" mass="5874">MSSRILFILLATLLFLSSFTTATVKNISKRQASSNYTITPSFDTEIELDKKM</sequence>
<dbReference type="GO" id="GO:0004177">
    <property type="term" value="F:aminopeptidase activity"/>
    <property type="evidence" value="ECO:0007669"/>
    <property type="project" value="UniProtKB-KW"/>
</dbReference>
<dbReference type="HOGENOM" id="CLU_3178586_0_0_2"/>
<accession>A0A0E3Q8R4</accession>
<proteinExistence type="predicted"/>
<dbReference type="KEGG" id="mvc:MSVAZ_3225"/>
<gene>
    <name evidence="1" type="ORF">MSVAZ_3225</name>
</gene>
<dbReference type="EMBL" id="CP009520">
    <property type="protein sequence ID" value="AKB45494.1"/>
    <property type="molecule type" value="Genomic_DNA"/>
</dbReference>
<keyword evidence="1" id="KW-0645">Protease</keyword>
<name>A0A0E3Q8R4_9EURY</name>
<keyword evidence="1" id="KW-0378">Hydrolase</keyword>
<evidence type="ECO:0000313" key="2">
    <source>
        <dbReference type="Proteomes" id="UP000033096"/>
    </source>
</evidence>
<keyword evidence="2" id="KW-1185">Reference proteome</keyword>
<organism evidence="1 2">
    <name type="scientific">Methanosarcina vacuolata Z-761</name>
    <dbReference type="NCBI Taxonomy" id="1434123"/>
    <lineage>
        <taxon>Archaea</taxon>
        <taxon>Methanobacteriati</taxon>
        <taxon>Methanobacteriota</taxon>
        <taxon>Stenosarchaea group</taxon>
        <taxon>Methanomicrobia</taxon>
        <taxon>Methanosarcinales</taxon>
        <taxon>Methanosarcinaceae</taxon>
        <taxon>Methanosarcina</taxon>
    </lineage>
</organism>
<keyword evidence="1" id="KW-0031">Aminopeptidase</keyword>